<accession>A0A177WY44</accession>
<gene>
    <name evidence="7" type="ORF">BDEG_28195</name>
</gene>
<dbReference type="PANTHER" id="PTHR11040">
    <property type="entry name" value="ZINC/IRON TRANSPORTER"/>
    <property type="match status" value="1"/>
</dbReference>
<dbReference type="eggNOG" id="KOG2474">
    <property type="taxonomic scope" value="Eukaryota"/>
</dbReference>
<evidence type="ECO:0008006" key="9">
    <source>
        <dbReference type="Google" id="ProtNLM"/>
    </source>
</evidence>
<name>A0A177WY44_BATDL</name>
<feature type="transmembrane region" description="Helical" evidence="6">
    <location>
        <begin position="98"/>
        <end position="117"/>
    </location>
</feature>
<evidence type="ECO:0000256" key="4">
    <source>
        <dbReference type="ARBA" id="ARBA00023136"/>
    </source>
</evidence>
<dbReference type="GO" id="GO:0016020">
    <property type="term" value="C:membrane"/>
    <property type="evidence" value="ECO:0007669"/>
    <property type="project" value="UniProtKB-SubCell"/>
</dbReference>
<feature type="transmembrane region" description="Helical" evidence="6">
    <location>
        <begin position="26"/>
        <end position="53"/>
    </location>
</feature>
<organism evidence="7 8">
    <name type="scientific">Batrachochytrium dendrobatidis (strain JEL423)</name>
    <dbReference type="NCBI Taxonomy" id="403673"/>
    <lineage>
        <taxon>Eukaryota</taxon>
        <taxon>Fungi</taxon>
        <taxon>Fungi incertae sedis</taxon>
        <taxon>Chytridiomycota</taxon>
        <taxon>Chytridiomycota incertae sedis</taxon>
        <taxon>Chytridiomycetes</taxon>
        <taxon>Rhizophydiales</taxon>
        <taxon>Rhizophydiales incertae sedis</taxon>
        <taxon>Batrachochytrium</taxon>
    </lineage>
</organism>
<feature type="transmembrane region" description="Helical" evidence="6">
    <location>
        <begin position="290"/>
        <end position="310"/>
    </location>
</feature>
<feature type="transmembrane region" description="Helical" evidence="6">
    <location>
        <begin position="194"/>
        <end position="211"/>
    </location>
</feature>
<feature type="compositionally biased region" description="Polar residues" evidence="5">
    <location>
        <begin position="156"/>
        <end position="167"/>
    </location>
</feature>
<protein>
    <recommendedName>
        <fullName evidence="9">Zinc/iron permease</fullName>
    </recommendedName>
</protein>
<sequence length="390" mass="42125">MPHRLLELVPEPMREQLLAIMSSTQYLSFSLAFVASMGTFLGGLLVVLGVKLTNADPTSSSTKKLMGVLQSFSGGVMLYITCFDLIPEGIEVLGSQETMLWMFVGVLIFGLLEVLLLDHGHDEHDEHSEHIETDAVFSDENLSDHAASPRTKRKNAASTPTKKPVSSTRKRSASISKKVSATSKSTISKKEKKELMRASFITFVALAMHNLPEGLGVYLSAMSDMRLGVQLAIAIMLHNIPEGMAVAIPLYAATGSTTKVLWWTLVNGLAEPLGVIIGGSLLHAYLTPYLLSRCLAAVGGIMLCISIHELQPTAIKYSGKIAASASFFVGMFVCFCALESVNVWFGGHSHSHGPAHDHGHHGHHEHAHGHHGHAHGHHFTGMPAGHPPHH</sequence>
<dbReference type="STRING" id="403673.A0A177WY44"/>
<feature type="transmembrane region" description="Helical" evidence="6">
    <location>
        <begin position="260"/>
        <end position="284"/>
    </location>
</feature>
<dbReference type="InterPro" id="IPR003689">
    <property type="entry name" value="ZIP"/>
</dbReference>
<comment type="subcellular location">
    <subcellularLocation>
        <location evidence="1">Membrane</location>
        <topology evidence="1">Multi-pass membrane protein</topology>
    </subcellularLocation>
</comment>
<feature type="compositionally biased region" description="Low complexity" evidence="5">
    <location>
        <begin position="173"/>
        <end position="185"/>
    </location>
</feature>
<evidence type="ECO:0000256" key="2">
    <source>
        <dbReference type="ARBA" id="ARBA00022692"/>
    </source>
</evidence>
<keyword evidence="2 6" id="KW-0812">Transmembrane</keyword>
<dbReference type="OrthoDB" id="262547at2759"/>
<feature type="compositionally biased region" description="Basic residues" evidence="5">
    <location>
        <begin position="354"/>
        <end position="378"/>
    </location>
</feature>
<proteinExistence type="predicted"/>
<dbReference type="PANTHER" id="PTHR11040:SF210">
    <property type="entry name" value="ZINC-REGULATED TRANSPORTER 3"/>
    <property type="match status" value="1"/>
</dbReference>
<evidence type="ECO:0000256" key="6">
    <source>
        <dbReference type="SAM" id="Phobius"/>
    </source>
</evidence>
<keyword evidence="3 6" id="KW-1133">Transmembrane helix</keyword>
<evidence type="ECO:0000256" key="3">
    <source>
        <dbReference type="ARBA" id="ARBA00022989"/>
    </source>
</evidence>
<evidence type="ECO:0000256" key="5">
    <source>
        <dbReference type="SAM" id="MobiDB-lite"/>
    </source>
</evidence>
<feature type="region of interest" description="Disordered" evidence="5">
    <location>
        <begin position="354"/>
        <end position="390"/>
    </location>
</feature>
<evidence type="ECO:0000256" key="1">
    <source>
        <dbReference type="ARBA" id="ARBA00004141"/>
    </source>
</evidence>
<keyword evidence="4 6" id="KW-0472">Membrane</keyword>
<evidence type="ECO:0000313" key="8">
    <source>
        <dbReference type="Proteomes" id="UP000077115"/>
    </source>
</evidence>
<dbReference type="Pfam" id="PF02535">
    <property type="entry name" value="Zip"/>
    <property type="match status" value="1"/>
</dbReference>
<feature type="transmembrane region" description="Helical" evidence="6">
    <location>
        <begin position="65"/>
        <end position="86"/>
    </location>
</feature>
<dbReference type="Proteomes" id="UP000077115">
    <property type="component" value="Unassembled WGS sequence"/>
</dbReference>
<feature type="region of interest" description="Disordered" evidence="5">
    <location>
        <begin position="144"/>
        <end position="185"/>
    </location>
</feature>
<feature type="transmembrane region" description="Helical" evidence="6">
    <location>
        <begin position="231"/>
        <end position="253"/>
    </location>
</feature>
<reference evidence="7 8" key="1">
    <citation type="submission" date="2006-10" db="EMBL/GenBank/DDBJ databases">
        <title>The Genome Sequence of Batrachochytrium dendrobatidis JEL423.</title>
        <authorList>
            <consortium name="The Broad Institute Genome Sequencing Platform"/>
            <person name="Birren B."/>
            <person name="Lander E."/>
            <person name="Galagan J."/>
            <person name="Cuomo C."/>
            <person name="Devon K."/>
            <person name="Jaffe D."/>
            <person name="Butler J."/>
            <person name="Alvarez P."/>
            <person name="Gnerre S."/>
            <person name="Grabherr M."/>
            <person name="Kleber M."/>
            <person name="Mauceli E."/>
            <person name="Brockman W."/>
            <person name="Young S."/>
            <person name="LaButti K."/>
            <person name="Sykes S."/>
            <person name="DeCaprio D."/>
            <person name="Crawford M."/>
            <person name="Koehrsen M."/>
            <person name="Engels R."/>
            <person name="Montgomery P."/>
            <person name="Pearson M."/>
            <person name="Howarth C."/>
            <person name="Larson L."/>
            <person name="White J."/>
            <person name="O'Leary S."/>
            <person name="Kodira C."/>
            <person name="Zeng Q."/>
            <person name="Yandava C."/>
            <person name="Alvarado L."/>
            <person name="Longcore J."/>
            <person name="James T."/>
        </authorList>
    </citation>
    <scope>NUCLEOTIDE SEQUENCE [LARGE SCALE GENOMIC DNA]</scope>
    <source>
        <strain evidence="7 8">JEL423</strain>
    </source>
</reference>
<dbReference type="EMBL" id="DS022314">
    <property type="protein sequence ID" value="OAJ45027.1"/>
    <property type="molecule type" value="Genomic_DNA"/>
</dbReference>
<feature type="transmembrane region" description="Helical" evidence="6">
    <location>
        <begin position="322"/>
        <end position="345"/>
    </location>
</feature>
<dbReference type="VEuPathDB" id="FungiDB:BDEG_28195"/>
<evidence type="ECO:0000313" key="7">
    <source>
        <dbReference type="EMBL" id="OAJ45027.1"/>
    </source>
</evidence>
<dbReference type="AlphaFoldDB" id="A0A177WY44"/>
<reference evidence="7 8" key="2">
    <citation type="submission" date="2016-05" db="EMBL/GenBank/DDBJ databases">
        <title>Lineage-specific infection strategies underlie the spectrum of fungal disease in amphibians.</title>
        <authorList>
            <person name="Cuomo C.A."/>
            <person name="Farrer R.A."/>
            <person name="James T."/>
            <person name="Longcore J."/>
            <person name="Birren B."/>
        </authorList>
    </citation>
    <scope>NUCLEOTIDE SEQUENCE [LARGE SCALE GENOMIC DNA]</scope>
    <source>
        <strain evidence="7 8">JEL423</strain>
    </source>
</reference>
<dbReference type="GO" id="GO:0005385">
    <property type="term" value="F:zinc ion transmembrane transporter activity"/>
    <property type="evidence" value="ECO:0007669"/>
    <property type="project" value="TreeGrafter"/>
</dbReference>